<evidence type="ECO:0000256" key="3">
    <source>
        <dbReference type="HAMAP-Rule" id="MF_00376"/>
    </source>
</evidence>
<comment type="similarity">
    <text evidence="3">Belongs to the CoaE family.</text>
</comment>
<dbReference type="GO" id="GO:0004140">
    <property type="term" value="F:dephospho-CoA kinase activity"/>
    <property type="evidence" value="ECO:0007669"/>
    <property type="project" value="UniProtKB-UniRule"/>
</dbReference>
<comment type="pathway">
    <text evidence="3">Cofactor biosynthesis; coenzyme A biosynthesis; CoA from (R)-pantothenate: step 5/5.</text>
</comment>
<dbReference type="NCBIfam" id="TIGR00152">
    <property type="entry name" value="dephospho-CoA kinase"/>
    <property type="match status" value="1"/>
</dbReference>
<comment type="caution">
    <text evidence="5">The sequence shown here is derived from an EMBL/GenBank/DDBJ whole genome shotgun (WGS) entry which is preliminary data.</text>
</comment>
<keyword evidence="3 5" id="KW-0418">Kinase</keyword>
<organism evidence="5 6">
    <name type="scientific">candidate division TA06 bacterium</name>
    <dbReference type="NCBI Taxonomy" id="2250710"/>
    <lineage>
        <taxon>Bacteria</taxon>
        <taxon>Bacteria division TA06</taxon>
    </lineage>
</organism>
<dbReference type="SUPFAM" id="SSF52540">
    <property type="entry name" value="P-loop containing nucleoside triphosphate hydrolases"/>
    <property type="match status" value="1"/>
</dbReference>
<reference evidence="5" key="1">
    <citation type="submission" date="2020-07" db="EMBL/GenBank/DDBJ databases">
        <title>Huge and variable diversity of episymbiotic CPR bacteria and DPANN archaea in groundwater ecosystems.</title>
        <authorList>
            <person name="He C.Y."/>
            <person name="Keren R."/>
            <person name="Whittaker M."/>
            <person name="Farag I.F."/>
            <person name="Doudna J."/>
            <person name="Cate J.H.D."/>
            <person name="Banfield J.F."/>
        </authorList>
    </citation>
    <scope>NUCLEOTIDE SEQUENCE</scope>
    <source>
        <strain evidence="5">NC_groundwater_1520_Pr4_B-0.1um_53_5</strain>
    </source>
</reference>
<keyword evidence="2 3" id="KW-0067">ATP-binding</keyword>
<dbReference type="Gene3D" id="3.40.50.300">
    <property type="entry name" value="P-loop containing nucleotide triphosphate hydrolases"/>
    <property type="match status" value="1"/>
</dbReference>
<evidence type="ECO:0000256" key="1">
    <source>
        <dbReference type="ARBA" id="ARBA00022741"/>
    </source>
</evidence>
<dbReference type="GO" id="GO:0005524">
    <property type="term" value="F:ATP binding"/>
    <property type="evidence" value="ECO:0007669"/>
    <property type="project" value="UniProtKB-UniRule"/>
</dbReference>
<evidence type="ECO:0000256" key="4">
    <source>
        <dbReference type="NCBIfam" id="TIGR00152"/>
    </source>
</evidence>
<keyword evidence="3 5" id="KW-0808">Transferase</keyword>
<keyword evidence="3" id="KW-0173">Coenzyme A biosynthesis</keyword>
<dbReference type="CDD" id="cd02022">
    <property type="entry name" value="DPCK"/>
    <property type="match status" value="1"/>
</dbReference>
<dbReference type="PANTHER" id="PTHR10695">
    <property type="entry name" value="DEPHOSPHO-COA KINASE-RELATED"/>
    <property type="match status" value="1"/>
</dbReference>
<gene>
    <name evidence="3" type="primary">coaE</name>
    <name evidence="5" type="ORF">HY768_04295</name>
</gene>
<dbReference type="PANTHER" id="PTHR10695:SF46">
    <property type="entry name" value="BIFUNCTIONAL COENZYME A SYNTHASE-RELATED"/>
    <property type="match status" value="1"/>
</dbReference>
<keyword evidence="3" id="KW-0963">Cytoplasm</keyword>
<comment type="subcellular location">
    <subcellularLocation>
        <location evidence="3">Cytoplasm</location>
    </subcellularLocation>
</comment>
<protein>
    <recommendedName>
        <fullName evidence="3 4">Dephospho-CoA kinase</fullName>
        <ecNumber evidence="3 4">2.7.1.24</ecNumber>
    </recommendedName>
    <alternativeName>
        <fullName evidence="3">Dephosphocoenzyme A kinase</fullName>
    </alternativeName>
</protein>
<dbReference type="GO" id="GO:0015937">
    <property type="term" value="P:coenzyme A biosynthetic process"/>
    <property type="evidence" value="ECO:0007669"/>
    <property type="project" value="UniProtKB-UniRule"/>
</dbReference>
<accession>A0A933MHU4</accession>
<dbReference type="Pfam" id="PF01121">
    <property type="entry name" value="CoaE"/>
    <property type="match status" value="1"/>
</dbReference>
<comment type="function">
    <text evidence="3">Catalyzes the phosphorylation of the 3'-hydroxyl group of dephosphocoenzyme A to form coenzyme A.</text>
</comment>
<feature type="binding site" evidence="3">
    <location>
        <begin position="17"/>
        <end position="22"/>
    </location>
    <ligand>
        <name>ATP</name>
        <dbReference type="ChEBI" id="CHEBI:30616"/>
    </ligand>
</feature>
<dbReference type="PROSITE" id="PS51219">
    <property type="entry name" value="DPCK"/>
    <property type="match status" value="1"/>
</dbReference>
<keyword evidence="1 3" id="KW-0547">Nucleotide-binding</keyword>
<proteinExistence type="inferred from homology"/>
<dbReference type="InterPro" id="IPR027417">
    <property type="entry name" value="P-loop_NTPase"/>
</dbReference>
<name>A0A933MHU4_UNCT6</name>
<dbReference type="Proteomes" id="UP000736328">
    <property type="component" value="Unassembled WGS sequence"/>
</dbReference>
<evidence type="ECO:0000313" key="6">
    <source>
        <dbReference type="Proteomes" id="UP000736328"/>
    </source>
</evidence>
<dbReference type="EC" id="2.7.1.24" evidence="3 4"/>
<comment type="catalytic activity">
    <reaction evidence="3">
        <text>3'-dephospho-CoA + ATP = ADP + CoA + H(+)</text>
        <dbReference type="Rhea" id="RHEA:18245"/>
        <dbReference type="ChEBI" id="CHEBI:15378"/>
        <dbReference type="ChEBI" id="CHEBI:30616"/>
        <dbReference type="ChEBI" id="CHEBI:57287"/>
        <dbReference type="ChEBI" id="CHEBI:57328"/>
        <dbReference type="ChEBI" id="CHEBI:456216"/>
        <dbReference type="EC" id="2.7.1.24"/>
    </reaction>
</comment>
<dbReference type="EMBL" id="JACQXR010000053">
    <property type="protein sequence ID" value="MBI4726437.1"/>
    <property type="molecule type" value="Genomic_DNA"/>
</dbReference>
<dbReference type="InterPro" id="IPR001977">
    <property type="entry name" value="Depp_CoAkinase"/>
</dbReference>
<evidence type="ECO:0000313" key="5">
    <source>
        <dbReference type="EMBL" id="MBI4726437.1"/>
    </source>
</evidence>
<dbReference type="AlphaFoldDB" id="A0A933MHU4"/>
<evidence type="ECO:0000256" key="2">
    <source>
        <dbReference type="ARBA" id="ARBA00022840"/>
    </source>
</evidence>
<sequence>MAEKKSFTLAGLTGGTGSGKSTAARYFRELGARIIDADRMGHDLLKSGSPCYEAVLKAFSPGIAIKGRISRKELGKIVFGNKREMKKLNRIVHPHILNGIKDQISKIKKSGFKGLVVVDAALIVPWGLQNKLDHLIVVEAPVKIRLERLVADGLSLDRARKIMASQLPVAKLKREGDLIIINGGSLSSLQQKVKKIHETLGTQRKTDF</sequence>
<dbReference type="HAMAP" id="MF_00376">
    <property type="entry name" value="Dephospho_CoA_kinase"/>
    <property type="match status" value="1"/>
</dbReference>
<dbReference type="GO" id="GO:0005737">
    <property type="term" value="C:cytoplasm"/>
    <property type="evidence" value="ECO:0007669"/>
    <property type="project" value="UniProtKB-SubCell"/>
</dbReference>